<comment type="caution">
    <text evidence="1">The sequence shown here is derived from an EMBL/GenBank/DDBJ whole genome shotgun (WGS) entry which is preliminary data.</text>
</comment>
<evidence type="ECO:0008006" key="3">
    <source>
        <dbReference type="Google" id="ProtNLM"/>
    </source>
</evidence>
<organism evidence="1 2">
    <name type="scientific">Hymenobacter segetis</name>
    <dbReference type="NCBI Taxonomy" id="2025509"/>
    <lineage>
        <taxon>Bacteria</taxon>
        <taxon>Pseudomonadati</taxon>
        <taxon>Bacteroidota</taxon>
        <taxon>Cytophagia</taxon>
        <taxon>Cytophagales</taxon>
        <taxon>Hymenobacteraceae</taxon>
        <taxon>Hymenobacter</taxon>
    </lineage>
</organism>
<dbReference type="Proteomes" id="UP001479606">
    <property type="component" value="Unassembled WGS sequence"/>
</dbReference>
<dbReference type="SUPFAM" id="SSF46785">
    <property type="entry name" value="Winged helix' DNA-binding domain"/>
    <property type="match status" value="1"/>
</dbReference>
<protein>
    <recommendedName>
        <fullName evidence="3">MarR family transcriptional regulator</fullName>
    </recommendedName>
</protein>
<evidence type="ECO:0000313" key="2">
    <source>
        <dbReference type="Proteomes" id="UP001479606"/>
    </source>
</evidence>
<dbReference type="InterPro" id="IPR036390">
    <property type="entry name" value="WH_DNA-bd_sf"/>
</dbReference>
<sequence length="141" mass="15612">MDTPAKRTIEPLLEGLAGRIARRDVPPVVTYSDPYEPGQFHARLMAALEPLVPHSNGRGNDTQARMMTCFLRNETQTAADLAEAASIERVAGSRAHNALVAVGLLTWERIGPRRQYRLSRWGEDWLLAIGRCEVPPARPTA</sequence>
<evidence type="ECO:0000313" key="1">
    <source>
        <dbReference type="EMBL" id="MEL5996067.1"/>
    </source>
</evidence>
<proteinExistence type="predicted"/>
<dbReference type="RefSeq" id="WP_342300273.1">
    <property type="nucleotide sequence ID" value="NZ_JBCEVZ010000055.1"/>
</dbReference>
<name>A0ABU9M138_9BACT</name>
<keyword evidence="2" id="KW-1185">Reference proteome</keyword>
<dbReference type="EMBL" id="JBCEVZ010000055">
    <property type="protein sequence ID" value="MEL5996067.1"/>
    <property type="molecule type" value="Genomic_DNA"/>
</dbReference>
<reference evidence="1 2" key="1">
    <citation type="journal article" date="2018" name="Arch. Microbiol.">
        <title>Hymenobacter segetis sp. nov., isolated from soil.</title>
        <authorList>
            <person name="Ten L.N."/>
            <person name="Lim S.J."/>
            <person name="Kim B.O."/>
            <person name="Kang I.K."/>
            <person name="Jung H.Y."/>
        </authorList>
    </citation>
    <scope>NUCLEOTIDE SEQUENCE [LARGE SCALE GENOMIC DNA]</scope>
    <source>
        <strain evidence="1 2">S7-3-11</strain>
    </source>
</reference>
<gene>
    <name evidence="1" type="ORF">AAFH49_17760</name>
</gene>
<dbReference type="InterPro" id="IPR036388">
    <property type="entry name" value="WH-like_DNA-bd_sf"/>
</dbReference>
<accession>A0ABU9M138</accession>
<dbReference type="Gene3D" id="1.10.10.10">
    <property type="entry name" value="Winged helix-like DNA-binding domain superfamily/Winged helix DNA-binding domain"/>
    <property type="match status" value="1"/>
</dbReference>